<name>A0A9P7DM57_9AGAM</name>
<evidence type="ECO:0000313" key="3">
    <source>
        <dbReference type="Proteomes" id="UP000719766"/>
    </source>
</evidence>
<feature type="region of interest" description="Disordered" evidence="1">
    <location>
        <begin position="287"/>
        <end position="354"/>
    </location>
</feature>
<evidence type="ECO:0008006" key="4">
    <source>
        <dbReference type="Google" id="ProtNLM"/>
    </source>
</evidence>
<comment type="caution">
    <text evidence="2">The sequence shown here is derived from an EMBL/GenBank/DDBJ whole genome shotgun (WGS) entry which is preliminary data.</text>
</comment>
<feature type="region of interest" description="Disordered" evidence="1">
    <location>
        <begin position="1"/>
        <end position="86"/>
    </location>
</feature>
<organism evidence="2 3">
    <name type="scientific">Suillus plorans</name>
    <dbReference type="NCBI Taxonomy" id="116603"/>
    <lineage>
        <taxon>Eukaryota</taxon>
        <taxon>Fungi</taxon>
        <taxon>Dikarya</taxon>
        <taxon>Basidiomycota</taxon>
        <taxon>Agaricomycotina</taxon>
        <taxon>Agaricomycetes</taxon>
        <taxon>Agaricomycetidae</taxon>
        <taxon>Boletales</taxon>
        <taxon>Suillineae</taxon>
        <taxon>Suillaceae</taxon>
        <taxon>Suillus</taxon>
    </lineage>
</organism>
<protein>
    <recommendedName>
        <fullName evidence="4">F-box domain-containing protein</fullName>
    </recommendedName>
</protein>
<reference evidence="2" key="1">
    <citation type="journal article" date="2020" name="New Phytol.">
        <title>Comparative genomics reveals dynamic genome evolution in host specialist ectomycorrhizal fungi.</title>
        <authorList>
            <person name="Lofgren L.A."/>
            <person name="Nguyen N.H."/>
            <person name="Vilgalys R."/>
            <person name="Ruytinx J."/>
            <person name="Liao H.L."/>
            <person name="Branco S."/>
            <person name="Kuo A."/>
            <person name="LaButti K."/>
            <person name="Lipzen A."/>
            <person name="Andreopoulos W."/>
            <person name="Pangilinan J."/>
            <person name="Riley R."/>
            <person name="Hundley H."/>
            <person name="Na H."/>
            <person name="Barry K."/>
            <person name="Grigoriev I.V."/>
            <person name="Stajich J.E."/>
            <person name="Kennedy P.G."/>
        </authorList>
    </citation>
    <scope>NUCLEOTIDE SEQUENCE</scope>
    <source>
        <strain evidence="2">S12</strain>
    </source>
</reference>
<dbReference type="OrthoDB" id="3269821at2759"/>
<gene>
    <name evidence="2" type="ORF">HD556DRAFT_1440552</name>
</gene>
<dbReference type="GeneID" id="64599895"/>
<feature type="compositionally biased region" description="Low complexity" evidence="1">
    <location>
        <begin position="8"/>
        <end position="31"/>
    </location>
</feature>
<evidence type="ECO:0000256" key="1">
    <source>
        <dbReference type="SAM" id="MobiDB-lite"/>
    </source>
</evidence>
<accession>A0A9P7DM57</accession>
<feature type="compositionally biased region" description="Low complexity" evidence="1">
    <location>
        <begin position="405"/>
        <end position="427"/>
    </location>
</feature>
<dbReference type="EMBL" id="JABBWE010000014">
    <property type="protein sequence ID" value="KAG1798217.1"/>
    <property type="molecule type" value="Genomic_DNA"/>
</dbReference>
<proteinExistence type="predicted"/>
<feature type="region of interest" description="Disordered" evidence="1">
    <location>
        <begin position="399"/>
        <end position="437"/>
    </location>
</feature>
<sequence>MDPYVERTPSLTNSDSSRSSTSSDPVSMDPPILNVRDRPLPSIPRKSSQKSYHIPFPTPRERPTYPNDSLRSARRPSLVHDRPPQRASSLAKTLAWKRMHRAAVYSLKQPHILARLLQFMQWADFYVLLSTCADMRHLWNTRDFRDVVLSHFVPGYSYALRHRDLSKCQDLDISLQDLDLLLISQRVPPHQYPVHALRSLPSLPPSRDYDATIAKLTHKLALLCLTHSRFVLLLQSLVHSSSLPLPIDDDSYFQSPRLSSVPPTLPHGLRELTFPAPLSYVSEAKAPPSAYLSGTESDRRRSTQSSHNPMPRSRDPPRPRTAADFNPSINQPKQRKLSIFGGKNPPPPPLSEPRSLKYYDARWRRTIAGTPPQTSAPLGTYANNRNFMSEDDIRKSVMRTHRRTGSSGMSSTSSSASGSPSPPISRRTAQDSLGLSTGSPHELYTAISRTRAPVLRVFVPCTGLVPETISLCEQQLIDNGLWEHLSTGDIVCNFGFLPVAPESDETSLSQESDSALRKSWLLYNGYALVPFTPPVPPPLDDPLSLPSPLYYSHITPSHVHPLFAFAPPGGGGVPELNLVQTTERVRSPQSRGGWAAAKKYMWVARARVGMGFIDVDDGIGEGWRGEWVLETEGTREGRQTLVDCLSGEAGEVFVWEFVREKSGSGRIWLKLVRPLQPPGSSMDIRMLQS</sequence>
<dbReference type="Proteomes" id="UP000719766">
    <property type="component" value="Unassembled WGS sequence"/>
</dbReference>
<keyword evidence="3" id="KW-1185">Reference proteome</keyword>
<dbReference type="AlphaFoldDB" id="A0A9P7DM57"/>
<dbReference type="RefSeq" id="XP_041163028.1">
    <property type="nucleotide sequence ID" value="XM_041306131.1"/>
</dbReference>
<evidence type="ECO:0000313" key="2">
    <source>
        <dbReference type="EMBL" id="KAG1798217.1"/>
    </source>
</evidence>